<gene>
    <name evidence="1" type="ORF">AVEN_220829_1</name>
</gene>
<dbReference type="EMBL" id="BGPR01001025">
    <property type="protein sequence ID" value="GBM43301.1"/>
    <property type="molecule type" value="Genomic_DNA"/>
</dbReference>
<keyword evidence="2" id="KW-1185">Reference proteome</keyword>
<accession>A0A4Y2FQ81</accession>
<dbReference type="Proteomes" id="UP000499080">
    <property type="component" value="Unassembled WGS sequence"/>
</dbReference>
<sequence>MKSSPLVLLSTNIMPLHKDQGRSHDTFQQSPCERKKGTNDAEHLAFGGRIHHASYVNGPPARLLLIGVDSVVGYDGEVSQ</sequence>
<proteinExistence type="predicted"/>
<organism evidence="1 2">
    <name type="scientific">Araneus ventricosus</name>
    <name type="common">Orbweaver spider</name>
    <name type="synonym">Epeira ventricosa</name>
    <dbReference type="NCBI Taxonomy" id="182803"/>
    <lineage>
        <taxon>Eukaryota</taxon>
        <taxon>Metazoa</taxon>
        <taxon>Ecdysozoa</taxon>
        <taxon>Arthropoda</taxon>
        <taxon>Chelicerata</taxon>
        <taxon>Arachnida</taxon>
        <taxon>Araneae</taxon>
        <taxon>Araneomorphae</taxon>
        <taxon>Entelegynae</taxon>
        <taxon>Araneoidea</taxon>
        <taxon>Araneidae</taxon>
        <taxon>Araneus</taxon>
    </lineage>
</organism>
<evidence type="ECO:0000313" key="2">
    <source>
        <dbReference type="Proteomes" id="UP000499080"/>
    </source>
</evidence>
<comment type="caution">
    <text evidence="1">The sequence shown here is derived from an EMBL/GenBank/DDBJ whole genome shotgun (WGS) entry which is preliminary data.</text>
</comment>
<name>A0A4Y2FQ81_ARAVE</name>
<protein>
    <submittedName>
        <fullName evidence="1">Uncharacterized protein</fullName>
    </submittedName>
</protein>
<reference evidence="1 2" key="1">
    <citation type="journal article" date="2019" name="Sci. Rep.">
        <title>Orb-weaving spider Araneus ventricosus genome elucidates the spidroin gene catalogue.</title>
        <authorList>
            <person name="Kono N."/>
            <person name="Nakamura H."/>
            <person name="Ohtoshi R."/>
            <person name="Moran D.A.P."/>
            <person name="Shinohara A."/>
            <person name="Yoshida Y."/>
            <person name="Fujiwara M."/>
            <person name="Mori M."/>
            <person name="Tomita M."/>
            <person name="Arakawa K."/>
        </authorList>
    </citation>
    <scope>NUCLEOTIDE SEQUENCE [LARGE SCALE GENOMIC DNA]</scope>
</reference>
<dbReference type="AlphaFoldDB" id="A0A4Y2FQ81"/>
<evidence type="ECO:0000313" key="1">
    <source>
        <dbReference type="EMBL" id="GBM43301.1"/>
    </source>
</evidence>